<name>A0A5P8P3Y9_9BACT</name>
<dbReference type="OrthoDB" id="7173051at2"/>
<feature type="domain" description="Outer membrane protein beta-barrel" evidence="2">
    <location>
        <begin position="9"/>
        <end position="168"/>
    </location>
</feature>
<reference evidence="3 4" key="1">
    <citation type="submission" date="2019-09" db="EMBL/GenBank/DDBJ databases">
        <title>Sulfurimonas gotlandica sp. nov., a chemoautotrophic and psychrotolerant epsilonproteobacterium isolated from a pelagic redoxcline, and an emended description of the genus Sulfurimonas.</title>
        <authorList>
            <person name="Wang S."/>
            <person name="Jiang L."/>
            <person name="Shao S."/>
        </authorList>
    </citation>
    <scope>NUCLEOTIDE SEQUENCE [LARGE SCALE GENOMIC DNA]</scope>
    <source>
        <strain evidence="3 4">GYSZ_1</strain>
    </source>
</reference>
<dbReference type="InterPro" id="IPR027385">
    <property type="entry name" value="Beta-barrel_OMP"/>
</dbReference>
<dbReference type="KEGG" id="sulg:FJR48_11120"/>
<dbReference type="Gene3D" id="2.40.160.20">
    <property type="match status" value="1"/>
</dbReference>
<keyword evidence="1" id="KW-0732">Signal</keyword>
<keyword evidence="4" id="KW-1185">Reference proteome</keyword>
<proteinExistence type="predicted"/>
<dbReference type="AlphaFoldDB" id="A0A5P8P3Y9"/>
<sequence>MKNIILTIISLSTLTIHTYAKVPVDENDIYLGAGFAIQSADKLDSGLGLILKGGFPFKNLKDGPGNLGVEAEFTHSIISPSKGSYEVDFSTLGGYATYTYEFTEDFYAKGRAGMVYYSVDKSSYGNDGMEVSVGIGAGYQFSENINFYIDHTVTDELSNFSLGAEYKFKGLR</sequence>
<evidence type="ECO:0000313" key="3">
    <source>
        <dbReference type="EMBL" id="QFR50250.1"/>
    </source>
</evidence>
<dbReference type="Pfam" id="PF13505">
    <property type="entry name" value="OMP_b-brl"/>
    <property type="match status" value="1"/>
</dbReference>
<gene>
    <name evidence="3" type="ORF">FJR48_11120</name>
</gene>
<evidence type="ECO:0000256" key="1">
    <source>
        <dbReference type="ARBA" id="ARBA00022729"/>
    </source>
</evidence>
<dbReference type="EMBL" id="CP043617">
    <property type="protein sequence ID" value="QFR50250.1"/>
    <property type="molecule type" value="Genomic_DNA"/>
</dbReference>
<dbReference type="SUPFAM" id="SSF56925">
    <property type="entry name" value="OMPA-like"/>
    <property type="match status" value="1"/>
</dbReference>
<dbReference type="Proteomes" id="UP000326944">
    <property type="component" value="Chromosome"/>
</dbReference>
<evidence type="ECO:0000259" key="2">
    <source>
        <dbReference type="Pfam" id="PF13505"/>
    </source>
</evidence>
<protein>
    <submittedName>
        <fullName evidence="3">Porin family protein</fullName>
    </submittedName>
</protein>
<accession>A0A5P8P3Y9</accession>
<evidence type="ECO:0000313" key="4">
    <source>
        <dbReference type="Proteomes" id="UP000326944"/>
    </source>
</evidence>
<organism evidence="3 4">
    <name type="scientific">Sulfurimonas lithotrophica</name>
    <dbReference type="NCBI Taxonomy" id="2590022"/>
    <lineage>
        <taxon>Bacteria</taxon>
        <taxon>Pseudomonadati</taxon>
        <taxon>Campylobacterota</taxon>
        <taxon>Epsilonproteobacteria</taxon>
        <taxon>Campylobacterales</taxon>
        <taxon>Sulfurimonadaceae</taxon>
        <taxon>Sulfurimonas</taxon>
    </lineage>
</organism>
<dbReference type="InterPro" id="IPR011250">
    <property type="entry name" value="OMP/PagP_B-barrel"/>
</dbReference>
<dbReference type="RefSeq" id="WP_152308198.1">
    <property type="nucleotide sequence ID" value="NZ_CP043617.1"/>
</dbReference>